<keyword evidence="1" id="KW-0472">Membrane</keyword>
<proteinExistence type="predicted"/>
<protein>
    <submittedName>
        <fullName evidence="2">Uncharacterized protein</fullName>
    </submittedName>
</protein>
<dbReference type="RefSeq" id="WP_262393884.1">
    <property type="nucleotide sequence ID" value="NZ_JACRTD010000001.1"/>
</dbReference>
<organism evidence="2 3">
    <name type="scientific">Youxingia wuxianensis</name>
    <dbReference type="NCBI Taxonomy" id="2763678"/>
    <lineage>
        <taxon>Bacteria</taxon>
        <taxon>Bacillati</taxon>
        <taxon>Bacillota</taxon>
        <taxon>Clostridia</taxon>
        <taxon>Eubacteriales</taxon>
        <taxon>Oscillospiraceae</taxon>
        <taxon>Youxingia</taxon>
    </lineage>
</organism>
<sequence length="269" mass="30636">MLGKLLKYEIKATARVFIPLYGIVFLLAIINRIFSMLKTPFYLEENANFLSVSANVTITAYVLMIFAIFIFTLVIMIQRFYKSLLGDEGYLMFTLPVRPMEHVIAKLITSVMWIVASCLTTGLSLLIWFANKEFFYGLRYVWDEILELMAEMGPRLGAFTAEMIVLVVLSMFSTILAIYMAMSIGQQFNNHRILGSFGAYIGINVAGNFIGSLLSLAFMMPWVQKNFEYDPLKFLVNWIMPLGIVIDIACVAIFVLVINYLLTKKLNLE</sequence>
<reference evidence="2" key="1">
    <citation type="submission" date="2020-08" db="EMBL/GenBank/DDBJ databases">
        <title>Genome public.</title>
        <authorList>
            <person name="Liu C."/>
            <person name="Sun Q."/>
        </authorList>
    </citation>
    <scope>NUCLEOTIDE SEQUENCE</scope>
    <source>
        <strain evidence="2">NSJ-64</strain>
    </source>
</reference>
<feature type="transmembrane region" description="Helical" evidence="1">
    <location>
        <begin position="107"/>
        <end position="130"/>
    </location>
</feature>
<feature type="transmembrane region" description="Helical" evidence="1">
    <location>
        <begin position="156"/>
        <end position="181"/>
    </location>
</feature>
<feature type="transmembrane region" description="Helical" evidence="1">
    <location>
        <begin position="12"/>
        <end position="34"/>
    </location>
</feature>
<dbReference type="AlphaFoldDB" id="A0A926IGA5"/>
<dbReference type="Proteomes" id="UP000623678">
    <property type="component" value="Unassembled WGS sequence"/>
</dbReference>
<feature type="transmembrane region" description="Helical" evidence="1">
    <location>
        <begin position="238"/>
        <end position="262"/>
    </location>
</feature>
<evidence type="ECO:0000313" key="2">
    <source>
        <dbReference type="EMBL" id="MBC8584026.1"/>
    </source>
</evidence>
<keyword evidence="1" id="KW-0812">Transmembrane</keyword>
<feature type="transmembrane region" description="Helical" evidence="1">
    <location>
        <begin position="193"/>
        <end position="218"/>
    </location>
</feature>
<dbReference type="EMBL" id="JACRTD010000001">
    <property type="protein sequence ID" value="MBC8584026.1"/>
    <property type="molecule type" value="Genomic_DNA"/>
</dbReference>
<feature type="transmembrane region" description="Helical" evidence="1">
    <location>
        <begin position="54"/>
        <end position="77"/>
    </location>
</feature>
<comment type="caution">
    <text evidence="2">The sequence shown here is derived from an EMBL/GenBank/DDBJ whole genome shotgun (WGS) entry which is preliminary data.</text>
</comment>
<keyword evidence="3" id="KW-1185">Reference proteome</keyword>
<gene>
    <name evidence="2" type="ORF">H8705_00295</name>
</gene>
<evidence type="ECO:0000256" key="1">
    <source>
        <dbReference type="SAM" id="Phobius"/>
    </source>
</evidence>
<evidence type="ECO:0000313" key="3">
    <source>
        <dbReference type="Proteomes" id="UP000623678"/>
    </source>
</evidence>
<accession>A0A926IGA5</accession>
<keyword evidence="1" id="KW-1133">Transmembrane helix</keyword>
<name>A0A926IGA5_9FIRM</name>